<dbReference type="HOGENOM" id="CLU_200674_0_0_1"/>
<keyword evidence="2" id="KW-1185">Reference proteome</keyword>
<dbReference type="PANTHER" id="PTHR46177:SF1">
    <property type="entry name" value="INTEGRASE CATALYTIC DOMAIN-CONTAINING PROTEIN"/>
    <property type="match status" value="1"/>
</dbReference>
<proteinExistence type="predicted"/>
<gene>
    <name evidence="1" type="ORF">PGTG_02365</name>
</gene>
<evidence type="ECO:0000313" key="1">
    <source>
        <dbReference type="EMBL" id="EFP76904.2"/>
    </source>
</evidence>
<organism evidence="1 2">
    <name type="scientific">Puccinia graminis f. sp. tritici (strain CRL 75-36-700-3 / race SCCL)</name>
    <name type="common">Black stem rust fungus</name>
    <dbReference type="NCBI Taxonomy" id="418459"/>
    <lineage>
        <taxon>Eukaryota</taxon>
        <taxon>Fungi</taxon>
        <taxon>Dikarya</taxon>
        <taxon>Basidiomycota</taxon>
        <taxon>Pucciniomycotina</taxon>
        <taxon>Pucciniomycetes</taxon>
        <taxon>Pucciniales</taxon>
        <taxon>Pucciniaceae</taxon>
        <taxon>Puccinia</taxon>
    </lineage>
</organism>
<sequence>MHFTKSTRNQKIESLWSQMMKQHNRPIINNIVTEIENFYYNPDDEIENLPV</sequence>
<dbReference type="GeneID" id="10529089"/>
<dbReference type="EMBL" id="DS178266">
    <property type="protein sequence ID" value="EFP76904.2"/>
    <property type="molecule type" value="Genomic_DNA"/>
</dbReference>
<dbReference type="KEGG" id="pgr:PGTG_02365"/>
<dbReference type="RefSeq" id="XP_003321323.2">
    <property type="nucleotide sequence ID" value="XM_003321275.2"/>
</dbReference>
<dbReference type="eggNOG" id="ENOG502S5U5">
    <property type="taxonomic scope" value="Eukaryota"/>
</dbReference>
<name>E3JXX9_PUCGT</name>
<dbReference type="InParanoid" id="E3JXX9"/>
<dbReference type="AlphaFoldDB" id="E3JXX9"/>
<reference evidence="2" key="2">
    <citation type="journal article" date="2011" name="Proc. Natl. Acad. Sci. U.S.A.">
        <title>Obligate biotrophy features unraveled by the genomic analysis of rust fungi.</title>
        <authorList>
            <person name="Duplessis S."/>
            <person name="Cuomo C.A."/>
            <person name="Lin Y.-C."/>
            <person name="Aerts A."/>
            <person name="Tisserant E."/>
            <person name="Veneault-Fourrey C."/>
            <person name="Joly D.L."/>
            <person name="Hacquard S."/>
            <person name="Amselem J."/>
            <person name="Cantarel B.L."/>
            <person name="Chiu R."/>
            <person name="Coutinho P.M."/>
            <person name="Feau N."/>
            <person name="Field M."/>
            <person name="Frey P."/>
            <person name="Gelhaye E."/>
            <person name="Goldberg J."/>
            <person name="Grabherr M.G."/>
            <person name="Kodira C.D."/>
            <person name="Kohler A."/>
            <person name="Kuees U."/>
            <person name="Lindquist E.A."/>
            <person name="Lucas S.M."/>
            <person name="Mago R."/>
            <person name="Mauceli E."/>
            <person name="Morin E."/>
            <person name="Murat C."/>
            <person name="Pangilinan J.L."/>
            <person name="Park R."/>
            <person name="Pearson M."/>
            <person name="Quesneville H."/>
            <person name="Rouhier N."/>
            <person name="Sakthikumar S."/>
            <person name="Salamov A.A."/>
            <person name="Schmutz J."/>
            <person name="Selles B."/>
            <person name="Shapiro H."/>
            <person name="Tanguay P."/>
            <person name="Tuskan G.A."/>
            <person name="Henrissat B."/>
            <person name="Van de Peer Y."/>
            <person name="Rouze P."/>
            <person name="Ellis J.G."/>
            <person name="Dodds P.N."/>
            <person name="Schein J.E."/>
            <person name="Zhong S."/>
            <person name="Hamelin R.C."/>
            <person name="Grigoriev I.V."/>
            <person name="Szabo L.J."/>
            <person name="Martin F."/>
        </authorList>
    </citation>
    <scope>NUCLEOTIDE SEQUENCE [LARGE SCALE GENOMIC DNA]</scope>
    <source>
        <strain evidence="2">CRL 75-36-700-3 / race SCCL</strain>
    </source>
</reference>
<evidence type="ECO:0000313" key="2">
    <source>
        <dbReference type="Proteomes" id="UP000008783"/>
    </source>
</evidence>
<dbReference type="VEuPathDB" id="FungiDB:PGTG_02365"/>
<dbReference type="PANTHER" id="PTHR46177">
    <property type="entry name" value="INTEGRASE CATALYTIC DOMAIN-CONTAINING PROTEIN"/>
    <property type="match status" value="1"/>
</dbReference>
<dbReference type="OrthoDB" id="2505962at2759"/>
<dbReference type="Proteomes" id="UP000008783">
    <property type="component" value="Unassembled WGS sequence"/>
</dbReference>
<accession>E3JXX9</accession>
<reference key="1">
    <citation type="submission" date="2007-01" db="EMBL/GenBank/DDBJ databases">
        <title>The Genome Sequence of Puccinia graminis f. sp. tritici Strain CRL 75-36-700-3.</title>
        <authorList>
            <consortium name="The Broad Institute Genome Sequencing Platform"/>
            <person name="Birren B."/>
            <person name="Lander E."/>
            <person name="Galagan J."/>
            <person name="Nusbaum C."/>
            <person name="Devon K."/>
            <person name="Cuomo C."/>
            <person name="Jaffe D."/>
            <person name="Butler J."/>
            <person name="Alvarez P."/>
            <person name="Gnerre S."/>
            <person name="Grabherr M."/>
            <person name="Mauceli E."/>
            <person name="Brockman W."/>
            <person name="Young S."/>
            <person name="LaButti K."/>
            <person name="Sykes S."/>
            <person name="DeCaprio D."/>
            <person name="Crawford M."/>
            <person name="Koehrsen M."/>
            <person name="Engels R."/>
            <person name="Montgomery P."/>
            <person name="Pearson M."/>
            <person name="Howarth C."/>
            <person name="Larson L."/>
            <person name="White J."/>
            <person name="Zeng Q."/>
            <person name="Kodira C."/>
            <person name="Yandava C."/>
            <person name="Alvarado L."/>
            <person name="O'Leary S."/>
            <person name="Szabo L."/>
            <person name="Dean R."/>
            <person name="Schein J."/>
        </authorList>
    </citation>
    <scope>NUCLEOTIDE SEQUENCE</scope>
    <source>
        <strain>CRL 75-36-700-3</strain>
    </source>
</reference>
<protein>
    <submittedName>
        <fullName evidence="1">Uncharacterized protein</fullName>
    </submittedName>
</protein>